<keyword evidence="3" id="KW-1185">Reference proteome</keyword>
<dbReference type="AlphaFoldDB" id="A0A0B2USN6"/>
<comment type="caution">
    <text evidence="2">The sequence shown here is derived from an EMBL/GenBank/DDBJ whole genome shotgun (WGS) entry which is preliminary data.</text>
</comment>
<organism evidence="2 3">
    <name type="scientific">Toxocara canis</name>
    <name type="common">Canine roundworm</name>
    <dbReference type="NCBI Taxonomy" id="6265"/>
    <lineage>
        <taxon>Eukaryota</taxon>
        <taxon>Metazoa</taxon>
        <taxon>Ecdysozoa</taxon>
        <taxon>Nematoda</taxon>
        <taxon>Chromadorea</taxon>
        <taxon>Rhabditida</taxon>
        <taxon>Spirurina</taxon>
        <taxon>Ascaridomorpha</taxon>
        <taxon>Ascaridoidea</taxon>
        <taxon>Toxocaridae</taxon>
        <taxon>Toxocara</taxon>
    </lineage>
</organism>
<evidence type="ECO:0000313" key="2">
    <source>
        <dbReference type="EMBL" id="KHN71915.1"/>
    </source>
</evidence>
<protein>
    <submittedName>
        <fullName evidence="2">Uncharacterized protein</fullName>
    </submittedName>
</protein>
<feature type="region of interest" description="Disordered" evidence="1">
    <location>
        <begin position="43"/>
        <end position="76"/>
    </location>
</feature>
<evidence type="ECO:0000256" key="1">
    <source>
        <dbReference type="SAM" id="MobiDB-lite"/>
    </source>
</evidence>
<name>A0A0B2USN6_TOXCA</name>
<feature type="compositionally biased region" description="Polar residues" evidence="1">
    <location>
        <begin position="59"/>
        <end position="73"/>
    </location>
</feature>
<dbReference type="OrthoDB" id="5828215at2759"/>
<proteinExistence type="predicted"/>
<accession>A0A0B2USN6</accession>
<dbReference type="Proteomes" id="UP000031036">
    <property type="component" value="Unassembled WGS sequence"/>
</dbReference>
<gene>
    <name evidence="2" type="ORF">Tcan_18683</name>
</gene>
<reference evidence="2 3" key="1">
    <citation type="submission" date="2014-11" db="EMBL/GenBank/DDBJ databases">
        <title>Genetic blueprint of the zoonotic pathogen Toxocara canis.</title>
        <authorList>
            <person name="Zhu X.-Q."/>
            <person name="Korhonen P.K."/>
            <person name="Cai H."/>
            <person name="Young N.D."/>
            <person name="Nejsum P."/>
            <person name="von Samson-Himmelstjerna G."/>
            <person name="Boag P.R."/>
            <person name="Tan P."/>
            <person name="Li Q."/>
            <person name="Min J."/>
            <person name="Yang Y."/>
            <person name="Wang X."/>
            <person name="Fang X."/>
            <person name="Hall R.S."/>
            <person name="Hofmann A."/>
            <person name="Sternberg P.W."/>
            <person name="Jex A.R."/>
            <person name="Gasser R.B."/>
        </authorList>
    </citation>
    <scope>NUCLEOTIDE SEQUENCE [LARGE SCALE GENOMIC DNA]</scope>
    <source>
        <strain evidence="2">PN_DK_2014</strain>
    </source>
</reference>
<evidence type="ECO:0000313" key="3">
    <source>
        <dbReference type="Proteomes" id="UP000031036"/>
    </source>
</evidence>
<sequence>MRKTMEQMMTTMVEEIRKFLTATIQDILGSIIPETVKTPALSLNSIHSPDSERPPFQHTFGSPQQPKNGSSIATDAEEQQRRLSAVFIGVEESSELPHLRHDRDVESVTVILDELNVDSVPVEVYRMGVFNPMKRRPIKVIFRNSHDAVQVLRQCRMLKQSPRFSSIYIRPSYSAAIRKELFTKRREDPNGIYAVRNNLVVRRGSAVPGNPTSDTPENQLGAGYRRQGSKYFTLASALSLLR</sequence>
<dbReference type="EMBL" id="JPKZ01014295">
    <property type="protein sequence ID" value="KHN71915.1"/>
    <property type="molecule type" value="Genomic_DNA"/>
</dbReference>